<dbReference type="InterPro" id="IPR000160">
    <property type="entry name" value="GGDEF_dom"/>
</dbReference>
<dbReference type="SUPFAM" id="SSF55073">
    <property type="entry name" value="Nucleotide cyclase"/>
    <property type="match status" value="1"/>
</dbReference>
<comment type="caution">
    <text evidence="2">The sequence shown here is derived from an EMBL/GenBank/DDBJ whole genome shotgun (WGS) entry which is preliminary data.</text>
</comment>
<dbReference type="InterPro" id="IPR043128">
    <property type="entry name" value="Rev_trsase/Diguanyl_cyclase"/>
</dbReference>
<accession>A0A833M709</accession>
<keyword evidence="3" id="KW-1185">Reference proteome</keyword>
<sequence length="200" mass="23522">MLFYGRCIDMSYCSSNYKDRELTLVLNEKEKNLLALKESMNQSTYYRDLLEVYDKDTGFIKLNRGVFNLIKTKEPLAMCFIDIDNLIVNHSLDDFQRINLLDTVHEVIRKNVRRTDYIFVYGKKEIAILFPSVNIIDAGNICRRIDKQLLNLISPKIPLYVRIISIGLSEYDIDVYKTPEEFIKDAYKKINIEKMTKKVI</sequence>
<dbReference type="Proteomes" id="UP000465601">
    <property type="component" value="Unassembled WGS sequence"/>
</dbReference>
<dbReference type="PROSITE" id="PS50887">
    <property type="entry name" value="GGDEF"/>
    <property type="match status" value="1"/>
</dbReference>
<evidence type="ECO:0000313" key="3">
    <source>
        <dbReference type="Proteomes" id="UP000465601"/>
    </source>
</evidence>
<proteinExistence type="predicted"/>
<dbReference type="EMBL" id="WBZB01000033">
    <property type="protein sequence ID" value="KAB3529303.1"/>
    <property type="molecule type" value="Genomic_DNA"/>
</dbReference>
<name>A0A833M709_9FIRM</name>
<dbReference type="InterPro" id="IPR029787">
    <property type="entry name" value="Nucleotide_cyclase"/>
</dbReference>
<dbReference type="AlphaFoldDB" id="A0A833M709"/>
<dbReference type="SMART" id="SM00267">
    <property type="entry name" value="GGDEF"/>
    <property type="match status" value="1"/>
</dbReference>
<protein>
    <submittedName>
        <fullName evidence="2">Diguanylate cyclase</fullName>
    </submittedName>
</protein>
<dbReference type="Pfam" id="PF00990">
    <property type="entry name" value="GGDEF"/>
    <property type="match status" value="1"/>
</dbReference>
<dbReference type="NCBIfam" id="TIGR00254">
    <property type="entry name" value="GGDEF"/>
    <property type="match status" value="1"/>
</dbReference>
<evidence type="ECO:0000259" key="1">
    <source>
        <dbReference type="PROSITE" id="PS50887"/>
    </source>
</evidence>
<evidence type="ECO:0000313" key="2">
    <source>
        <dbReference type="EMBL" id="KAB3529303.1"/>
    </source>
</evidence>
<feature type="domain" description="GGDEF" evidence="1">
    <location>
        <begin position="74"/>
        <end position="200"/>
    </location>
</feature>
<dbReference type="Gene3D" id="3.30.70.270">
    <property type="match status" value="1"/>
</dbReference>
<organism evidence="2 3">
    <name type="scientific">Alkaliphilus serpentinus</name>
    <dbReference type="NCBI Taxonomy" id="1482731"/>
    <lineage>
        <taxon>Bacteria</taxon>
        <taxon>Bacillati</taxon>
        <taxon>Bacillota</taxon>
        <taxon>Clostridia</taxon>
        <taxon>Peptostreptococcales</taxon>
        <taxon>Natronincolaceae</taxon>
        <taxon>Alkaliphilus</taxon>
    </lineage>
</organism>
<reference evidence="2 3" key="1">
    <citation type="submission" date="2019-10" db="EMBL/GenBank/DDBJ databases">
        <title>Alkaliphilus serpentinus sp. nov. and Alkaliphilus pronyensis sp. nov., two novel anaerobic alkaliphilic species isolated from the serpentinized-hosted hydrothermal field of the Prony Bay (New Caledonia).</title>
        <authorList>
            <person name="Postec A."/>
        </authorList>
    </citation>
    <scope>NUCLEOTIDE SEQUENCE [LARGE SCALE GENOMIC DNA]</scope>
    <source>
        <strain evidence="2 3">LacT</strain>
    </source>
</reference>
<gene>
    <name evidence="2" type="ORF">F8153_09365</name>
</gene>